<dbReference type="OrthoDB" id="514777at2759"/>
<feature type="region of interest" description="Disordered" evidence="4">
    <location>
        <begin position="59"/>
        <end position="92"/>
    </location>
</feature>
<feature type="region of interest" description="Disordered" evidence="4">
    <location>
        <begin position="166"/>
        <end position="189"/>
    </location>
</feature>
<dbReference type="GeneID" id="94351282"/>
<dbReference type="PANTHER" id="PTHR23253">
    <property type="entry name" value="EUKARYOTIC TRANSLATION INITIATION FACTOR 4 GAMMA"/>
    <property type="match status" value="1"/>
</dbReference>
<dbReference type="Proteomes" id="UP000294530">
    <property type="component" value="Unassembled WGS sequence"/>
</dbReference>
<evidence type="ECO:0000313" key="6">
    <source>
        <dbReference type="EMBL" id="TDH73936.1"/>
    </source>
</evidence>
<dbReference type="SMART" id="SM00544">
    <property type="entry name" value="MA3"/>
    <property type="match status" value="1"/>
</dbReference>
<keyword evidence="7" id="KW-1185">Reference proteome</keyword>
<evidence type="ECO:0000256" key="3">
    <source>
        <dbReference type="ARBA" id="ARBA00022917"/>
    </source>
</evidence>
<dbReference type="SUPFAM" id="SSF48371">
    <property type="entry name" value="ARM repeat"/>
    <property type="match status" value="2"/>
</dbReference>
<dbReference type="PANTHER" id="PTHR23253:SF9">
    <property type="entry name" value="EUKARYOTIC TRANSLATION INITIATION FACTOR 4 GAMMA 2"/>
    <property type="match status" value="1"/>
</dbReference>
<dbReference type="Pfam" id="PF02854">
    <property type="entry name" value="MIF4G"/>
    <property type="match status" value="1"/>
</dbReference>
<dbReference type="InterPro" id="IPR016024">
    <property type="entry name" value="ARM-type_fold"/>
</dbReference>
<feature type="domain" description="MI" evidence="5">
    <location>
        <begin position="616"/>
        <end position="738"/>
    </location>
</feature>
<protein>
    <recommendedName>
        <fullName evidence="5">MI domain-containing protein</fullName>
    </recommendedName>
</protein>
<keyword evidence="3" id="KW-0648">Protein biosynthesis</keyword>
<comment type="caution">
    <text evidence="6">The sequence shown here is derived from an EMBL/GenBank/DDBJ whole genome shotgun (WGS) entry which is preliminary data.</text>
</comment>
<sequence length="808" mass="91115">MITTKADQYDVKTKRSGSPIPSNLRPTAAAFIFNTAAPVFTPSKHTVVAPIGQKSQLKRSAKPFVPSLSPPVVPTKNVPPPTTTDPKTKPLLPTPVLPIAPSNSLNSITSPASIAAPTSHFEPPTSRLLYTIEQLVHLQPAKEHCRIPESIANTIVAAENATKTLFNRTTSSSRPQEDRTPKTRSKRSFPLDTAPALEDCVPLSINDATRWKPSCRLATPIDSSSVESSLKQIKAILNKLSIEKFEILSNQLIHVAVRNIDVLKGVIPLVIAKAQMEWHFATMYAELCAKLAHTAMPAMETTDHVRDTHQLFRKLLLQHCQEEFEHKRPGGHEFLSLTNADQEKERLFKRASLGHIRFVGELFKQRMLSSRIMHQCIGTLLGGNTTTETRDEDALECLCNLLRTIGAVLELQAHDHAEKVCIQGYYTRLKQYSRETETLSTRVRFLLQEVLELRKNRWIPRRKEIKAMTLAQVHAEIAREERVKERASRGGHTTRYQRSHSMQETQDKRKVRGMASCDVVVKSCDADGWETVTSGARSKGWKPRSVVDRMPTVLKVSRPLVHSLTTLSSREEATELKRNERGRSKSASIFGQEAIRHEELLPLRVGEEMKTLTREMFVWKFQTLVDEFINVRDCPEMCTSLKELNATMWYDVIPSELIRIGLERGEKERAGMAELVMGLIEYEIITRETLKRAWKEVLESVEEMEIDVPKSIEYLSVMVAPLIVAKYFQVSELMAMTPHLRENGKAARLIGLTLAWIGAMEDENKVVQVLAEDSIDWSAVLVDTSRKEEALQAFYHEFALDFLAGVSS</sequence>
<dbReference type="PROSITE" id="PS51366">
    <property type="entry name" value="MI"/>
    <property type="match status" value="1"/>
</dbReference>
<dbReference type="InterPro" id="IPR003890">
    <property type="entry name" value="MIF4G-like_typ-3"/>
</dbReference>
<feature type="region of interest" description="Disordered" evidence="4">
    <location>
        <begin position="1"/>
        <end position="21"/>
    </location>
</feature>
<evidence type="ECO:0000256" key="1">
    <source>
        <dbReference type="ARBA" id="ARBA00005775"/>
    </source>
</evidence>
<evidence type="ECO:0000313" key="7">
    <source>
        <dbReference type="Proteomes" id="UP000294530"/>
    </source>
</evidence>
<accession>A0A976ILD2</accession>
<dbReference type="SMART" id="SM00543">
    <property type="entry name" value="MIF4G"/>
    <property type="match status" value="1"/>
</dbReference>
<dbReference type="AlphaFoldDB" id="A0A976ILD2"/>
<dbReference type="InterPro" id="IPR003891">
    <property type="entry name" value="Initiation_fac_eIF4g_MI"/>
</dbReference>
<feature type="region of interest" description="Disordered" evidence="4">
    <location>
        <begin position="481"/>
        <end position="510"/>
    </location>
</feature>
<dbReference type="RefSeq" id="XP_067823434.1">
    <property type="nucleotide sequence ID" value="XM_067965611.1"/>
</dbReference>
<dbReference type="Pfam" id="PF02847">
    <property type="entry name" value="MA3"/>
    <property type="match status" value="1"/>
</dbReference>
<feature type="compositionally biased region" description="Polar residues" evidence="4">
    <location>
        <begin position="494"/>
        <end position="504"/>
    </location>
</feature>
<reference evidence="6 7" key="1">
    <citation type="journal article" date="2021" name="Genome Biol.">
        <title>AFLAP: assembly-free linkage analysis pipeline using k-mers from genome sequencing data.</title>
        <authorList>
            <person name="Fletcher K."/>
            <person name="Zhang L."/>
            <person name="Gil J."/>
            <person name="Han R."/>
            <person name="Cavanaugh K."/>
            <person name="Michelmore R."/>
        </authorList>
    </citation>
    <scope>NUCLEOTIDE SEQUENCE [LARGE SCALE GENOMIC DNA]</scope>
    <source>
        <strain evidence="6 7">SF5</strain>
    </source>
</reference>
<feature type="compositionally biased region" description="Pro residues" evidence="4">
    <location>
        <begin position="68"/>
        <end position="83"/>
    </location>
</feature>
<dbReference type="KEGG" id="blac:94351282"/>
<dbReference type="Gene3D" id="1.25.40.180">
    <property type="match status" value="2"/>
</dbReference>
<evidence type="ECO:0000256" key="2">
    <source>
        <dbReference type="ARBA" id="ARBA00022540"/>
    </source>
</evidence>
<dbReference type="GO" id="GO:0016281">
    <property type="term" value="C:eukaryotic translation initiation factor 4F complex"/>
    <property type="evidence" value="ECO:0007669"/>
    <property type="project" value="TreeGrafter"/>
</dbReference>
<dbReference type="EMBL" id="SHOA02000005">
    <property type="protein sequence ID" value="TDH73936.1"/>
    <property type="molecule type" value="Genomic_DNA"/>
</dbReference>
<name>A0A976ILD2_BRELC</name>
<comment type="similarity">
    <text evidence="1">Belongs to the eukaryotic initiation factor 4G family.</text>
</comment>
<dbReference type="GO" id="GO:0003743">
    <property type="term" value="F:translation initiation factor activity"/>
    <property type="evidence" value="ECO:0007669"/>
    <property type="project" value="UniProtKB-KW"/>
</dbReference>
<evidence type="ECO:0000256" key="4">
    <source>
        <dbReference type="SAM" id="MobiDB-lite"/>
    </source>
</evidence>
<organism evidence="6 7">
    <name type="scientific">Bremia lactucae</name>
    <name type="common">Lettuce downy mildew</name>
    <dbReference type="NCBI Taxonomy" id="4779"/>
    <lineage>
        <taxon>Eukaryota</taxon>
        <taxon>Sar</taxon>
        <taxon>Stramenopiles</taxon>
        <taxon>Oomycota</taxon>
        <taxon>Peronosporomycetes</taxon>
        <taxon>Peronosporales</taxon>
        <taxon>Peronosporaceae</taxon>
        <taxon>Bremia</taxon>
    </lineage>
</organism>
<dbReference type="GO" id="GO:0003729">
    <property type="term" value="F:mRNA binding"/>
    <property type="evidence" value="ECO:0007669"/>
    <property type="project" value="TreeGrafter"/>
</dbReference>
<keyword evidence="2" id="KW-0396">Initiation factor</keyword>
<proteinExistence type="inferred from homology"/>
<gene>
    <name evidence="6" type="ORF">CCR75_007553</name>
</gene>
<evidence type="ECO:0000259" key="5">
    <source>
        <dbReference type="PROSITE" id="PS51366"/>
    </source>
</evidence>